<proteinExistence type="predicted"/>
<evidence type="ECO:0000256" key="1">
    <source>
        <dbReference type="SAM" id="Phobius"/>
    </source>
</evidence>
<sequence>MASSSSSSQSPISAEEKTFGPPFAYYKKDRQSLLSLKIIFTSLLFVLFAGIDFLFIVNIIIQIRTVDPNYYLSNAKNVILIILNISLIWSSWKLGKIFVDYIKLGDDIKNTNVYKKLETNAIELDNFLNKDYNKHERID</sequence>
<dbReference type="EMBL" id="JAEUBF010001113">
    <property type="protein sequence ID" value="KAH3672754.1"/>
    <property type="molecule type" value="Genomic_DNA"/>
</dbReference>
<keyword evidence="3" id="KW-1185">Reference proteome</keyword>
<feature type="transmembrane region" description="Helical" evidence="1">
    <location>
        <begin position="38"/>
        <end position="63"/>
    </location>
</feature>
<dbReference type="OrthoDB" id="3980171at2759"/>
<name>A0A9P8TBL0_9ASCO</name>
<reference evidence="2" key="1">
    <citation type="journal article" date="2021" name="Open Biol.">
        <title>Shared evolutionary footprints suggest mitochondrial oxidative damage underlies multiple complex I losses in fungi.</title>
        <authorList>
            <person name="Schikora-Tamarit M.A."/>
            <person name="Marcet-Houben M."/>
            <person name="Nosek J."/>
            <person name="Gabaldon T."/>
        </authorList>
    </citation>
    <scope>NUCLEOTIDE SEQUENCE</scope>
    <source>
        <strain evidence="2">CBS6341</strain>
    </source>
</reference>
<evidence type="ECO:0000313" key="3">
    <source>
        <dbReference type="Proteomes" id="UP000769528"/>
    </source>
</evidence>
<accession>A0A9P8TBL0</accession>
<feature type="transmembrane region" description="Helical" evidence="1">
    <location>
        <begin position="75"/>
        <end position="92"/>
    </location>
</feature>
<dbReference type="AlphaFoldDB" id="A0A9P8TBL0"/>
<keyword evidence="1" id="KW-0472">Membrane</keyword>
<keyword evidence="1" id="KW-1133">Transmembrane helix</keyword>
<evidence type="ECO:0000313" key="2">
    <source>
        <dbReference type="EMBL" id="KAH3672754.1"/>
    </source>
</evidence>
<dbReference type="Proteomes" id="UP000769528">
    <property type="component" value="Unassembled WGS sequence"/>
</dbReference>
<comment type="caution">
    <text evidence="2">The sequence shown here is derived from an EMBL/GenBank/DDBJ whole genome shotgun (WGS) entry which is preliminary data.</text>
</comment>
<organism evidence="2 3">
    <name type="scientific">Wickerhamomyces mucosus</name>
    <dbReference type="NCBI Taxonomy" id="1378264"/>
    <lineage>
        <taxon>Eukaryota</taxon>
        <taxon>Fungi</taxon>
        <taxon>Dikarya</taxon>
        <taxon>Ascomycota</taxon>
        <taxon>Saccharomycotina</taxon>
        <taxon>Saccharomycetes</taxon>
        <taxon>Phaffomycetales</taxon>
        <taxon>Wickerhamomycetaceae</taxon>
        <taxon>Wickerhamomyces</taxon>
    </lineage>
</organism>
<protein>
    <submittedName>
        <fullName evidence="2">Uncharacterized protein</fullName>
    </submittedName>
</protein>
<gene>
    <name evidence="2" type="ORF">WICMUC_004160</name>
</gene>
<keyword evidence="1" id="KW-0812">Transmembrane</keyword>
<reference evidence="2" key="2">
    <citation type="submission" date="2021-01" db="EMBL/GenBank/DDBJ databases">
        <authorList>
            <person name="Schikora-Tamarit M.A."/>
        </authorList>
    </citation>
    <scope>NUCLEOTIDE SEQUENCE</scope>
    <source>
        <strain evidence="2">CBS6341</strain>
    </source>
</reference>